<proteinExistence type="predicted"/>
<evidence type="ECO:0000256" key="6">
    <source>
        <dbReference type="SAM" id="Phobius"/>
    </source>
</evidence>
<reference evidence="8 9" key="1">
    <citation type="journal article" date="2023" name="Hortic Res">
        <title>Pangenome of water caltrop reveals structural variations and asymmetric subgenome divergence after allopolyploidization.</title>
        <authorList>
            <person name="Zhang X."/>
            <person name="Chen Y."/>
            <person name="Wang L."/>
            <person name="Yuan Y."/>
            <person name="Fang M."/>
            <person name="Shi L."/>
            <person name="Lu R."/>
            <person name="Comes H.P."/>
            <person name="Ma Y."/>
            <person name="Chen Y."/>
            <person name="Huang G."/>
            <person name="Zhou Y."/>
            <person name="Zheng Z."/>
            <person name="Qiu Y."/>
        </authorList>
    </citation>
    <scope>NUCLEOTIDE SEQUENCE [LARGE SCALE GENOMIC DNA]</scope>
    <source>
        <tissue evidence="8">Roots</tissue>
    </source>
</reference>
<gene>
    <name evidence="8" type="ORF">SAY87_013867</name>
</gene>
<dbReference type="Proteomes" id="UP001345219">
    <property type="component" value="Chromosome 11"/>
</dbReference>
<evidence type="ECO:0000259" key="7">
    <source>
        <dbReference type="Pfam" id="PF16212"/>
    </source>
</evidence>
<dbReference type="InterPro" id="IPR023214">
    <property type="entry name" value="HAD_sf"/>
</dbReference>
<sequence>MMEFFMCSIGGEIYGAGMTEIERGGAERNSGNVEGPKSANAIHEKGFNFDDDRLMRGVSPFAILFFLKVAELIEKGLVLIGSTAIEDKLQEGVPSCIEILSRAGIKIWVLTGDKMETAINIAYACRLEGMQAVMASDFAIAQFRYLWELLLVHRRWSYLRICKDVSASLSRKYPQLYMEGIRNSFFKWRVVAVWAFSAVYQSLIFYHFATRSTFIGHNSSGKISGLWEVSTVAFTCVVVVVTVNLRLLMMCNSITRWHFMGVGGNVLAWFIFVFVYSLIRENVIFVIYIVMSTLHFYLSFLLVPTVALAFDFIHLGIQRGFFPYDYQIVQEIHRHDPDDYTRIETLEIHNHLAPEEARRTPSTQASPSILLATSPSARRIRPAEGL</sequence>
<dbReference type="Pfam" id="PF16212">
    <property type="entry name" value="PhoLip_ATPase_C"/>
    <property type="match status" value="1"/>
</dbReference>
<dbReference type="PANTHER" id="PTHR24092:SF180">
    <property type="entry name" value="PHOSPHOLIPID-TRANSPORTING ATPASE DNF1-RELATED"/>
    <property type="match status" value="1"/>
</dbReference>
<comment type="caution">
    <text evidence="8">The sequence shown here is derived from an EMBL/GenBank/DDBJ whole genome shotgun (WGS) entry which is preliminary data.</text>
</comment>
<dbReference type="InterPro" id="IPR036412">
    <property type="entry name" value="HAD-like_sf"/>
</dbReference>
<dbReference type="GO" id="GO:0000139">
    <property type="term" value="C:Golgi membrane"/>
    <property type="evidence" value="ECO:0007669"/>
    <property type="project" value="GOC"/>
</dbReference>
<dbReference type="GO" id="GO:0046872">
    <property type="term" value="F:metal ion binding"/>
    <property type="evidence" value="ECO:0007669"/>
    <property type="project" value="UniProtKB-KW"/>
</dbReference>
<keyword evidence="3" id="KW-0813">Transport</keyword>
<dbReference type="Gene3D" id="3.40.50.1000">
    <property type="entry name" value="HAD superfamily/HAD-like"/>
    <property type="match status" value="1"/>
</dbReference>
<dbReference type="PANTHER" id="PTHR24092">
    <property type="entry name" value="PROBABLE PHOSPHOLIPID-TRANSPORTING ATPASE"/>
    <property type="match status" value="1"/>
</dbReference>
<feature type="transmembrane region" description="Helical" evidence="6">
    <location>
        <begin position="229"/>
        <end position="247"/>
    </location>
</feature>
<keyword evidence="4" id="KW-0479">Metal-binding</keyword>
<keyword evidence="9" id="KW-1185">Reference proteome</keyword>
<evidence type="ECO:0000313" key="8">
    <source>
        <dbReference type="EMBL" id="KAK4764429.1"/>
    </source>
</evidence>
<dbReference type="SUPFAM" id="SSF56784">
    <property type="entry name" value="HAD-like"/>
    <property type="match status" value="1"/>
</dbReference>
<evidence type="ECO:0000256" key="4">
    <source>
        <dbReference type="ARBA" id="ARBA00022723"/>
    </source>
</evidence>
<keyword evidence="6" id="KW-0812">Transmembrane</keyword>
<feature type="transmembrane region" description="Helical" evidence="6">
    <location>
        <begin position="259"/>
        <end position="279"/>
    </location>
</feature>
<dbReference type="AlphaFoldDB" id="A0AAN7KGC2"/>
<dbReference type="GO" id="GO:0005886">
    <property type="term" value="C:plasma membrane"/>
    <property type="evidence" value="ECO:0007669"/>
    <property type="project" value="TreeGrafter"/>
</dbReference>
<organism evidence="8 9">
    <name type="scientific">Trapa incisa</name>
    <dbReference type="NCBI Taxonomy" id="236973"/>
    <lineage>
        <taxon>Eukaryota</taxon>
        <taxon>Viridiplantae</taxon>
        <taxon>Streptophyta</taxon>
        <taxon>Embryophyta</taxon>
        <taxon>Tracheophyta</taxon>
        <taxon>Spermatophyta</taxon>
        <taxon>Magnoliopsida</taxon>
        <taxon>eudicotyledons</taxon>
        <taxon>Gunneridae</taxon>
        <taxon>Pentapetalae</taxon>
        <taxon>rosids</taxon>
        <taxon>malvids</taxon>
        <taxon>Myrtales</taxon>
        <taxon>Lythraceae</taxon>
        <taxon>Trapa</taxon>
    </lineage>
</organism>
<feature type="transmembrane region" description="Helical" evidence="6">
    <location>
        <begin position="188"/>
        <end position="209"/>
    </location>
</feature>
<dbReference type="InterPro" id="IPR032630">
    <property type="entry name" value="P_typ_ATPase_c"/>
</dbReference>
<dbReference type="GO" id="GO:0140326">
    <property type="term" value="F:ATPase-coupled intramembrane lipid transporter activity"/>
    <property type="evidence" value="ECO:0007669"/>
    <property type="project" value="TreeGrafter"/>
</dbReference>
<evidence type="ECO:0000256" key="3">
    <source>
        <dbReference type="ARBA" id="ARBA00022448"/>
    </source>
</evidence>
<keyword evidence="6" id="KW-0472">Membrane</keyword>
<evidence type="ECO:0000313" key="9">
    <source>
        <dbReference type="Proteomes" id="UP001345219"/>
    </source>
</evidence>
<name>A0AAN7KGC2_9MYRT</name>
<dbReference type="GO" id="GO:0005802">
    <property type="term" value="C:trans-Golgi network"/>
    <property type="evidence" value="ECO:0007669"/>
    <property type="project" value="TreeGrafter"/>
</dbReference>
<evidence type="ECO:0000256" key="1">
    <source>
        <dbReference type="ARBA" id="ARBA00004141"/>
    </source>
</evidence>
<keyword evidence="5" id="KW-0460">Magnesium</keyword>
<dbReference type="GO" id="GO:0045332">
    <property type="term" value="P:phospholipid translocation"/>
    <property type="evidence" value="ECO:0007669"/>
    <property type="project" value="TreeGrafter"/>
</dbReference>
<protein>
    <recommendedName>
        <fullName evidence="7">P-type ATPase C-terminal domain-containing protein</fullName>
    </recommendedName>
</protein>
<comment type="subcellular location">
    <subcellularLocation>
        <location evidence="2">Endomembrane system</location>
    </subcellularLocation>
    <subcellularLocation>
        <location evidence="1">Membrane</location>
        <topology evidence="1">Multi-pass membrane protein</topology>
    </subcellularLocation>
</comment>
<accession>A0AAN7KGC2</accession>
<feature type="domain" description="P-type ATPase C-terminal" evidence="7">
    <location>
        <begin position="163"/>
        <end position="323"/>
    </location>
</feature>
<dbReference type="EMBL" id="JAXIOK010000008">
    <property type="protein sequence ID" value="KAK4764429.1"/>
    <property type="molecule type" value="Genomic_DNA"/>
</dbReference>
<keyword evidence="6" id="KW-1133">Transmembrane helix</keyword>
<evidence type="ECO:0000256" key="2">
    <source>
        <dbReference type="ARBA" id="ARBA00004308"/>
    </source>
</evidence>
<feature type="transmembrane region" description="Helical" evidence="6">
    <location>
        <begin position="285"/>
        <end position="310"/>
    </location>
</feature>
<evidence type="ECO:0000256" key="5">
    <source>
        <dbReference type="ARBA" id="ARBA00022842"/>
    </source>
</evidence>
<dbReference type="GO" id="GO:0048194">
    <property type="term" value="P:Golgi vesicle budding"/>
    <property type="evidence" value="ECO:0007669"/>
    <property type="project" value="TreeGrafter"/>
</dbReference>